<dbReference type="EMBL" id="CP013729">
    <property type="protein sequence ID" value="ALV06482.1"/>
    <property type="molecule type" value="Genomic_DNA"/>
</dbReference>
<dbReference type="Proteomes" id="UP000060699">
    <property type="component" value="Chromosome"/>
</dbReference>
<feature type="transmembrane region" description="Helical" evidence="2">
    <location>
        <begin position="54"/>
        <end position="72"/>
    </location>
</feature>
<keyword evidence="2" id="KW-0472">Membrane</keyword>
<keyword evidence="2" id="KW-1133">Transmembrane helix</keyword>
<keyword evidence="4" id="KW-1185">Reference proteome</keyword>
<protein>
    <submittedName>
        <fullName evidence="3">Uncharacterized protein</fullName>
    </submittedName>
</protein>
<gene>
    <name evidence="3" type="ORF">RD2015_2006</name>
</gene>
<organism evidence="3 4">
    <name type="scientific">Roseateles depolymerans</name>
    <dbReference type="NCBI Taxonomy" id="76731"/>
    <lineage>
        <taxon>Bacteria</taxon>
        <taxon>Pseudomonadati</taxon>
        <taxon>Pseudomonadota</taxon>
        <taxon>Betaproteobacteria</taxon>
        <taxon>Burkholderiales</taxon>
        <taxon>Sphaerotilaceae</taxon>
        <taxon>Roseateles</taxon>
    </lineage>
</organism>
<keyword evidence="2" id="KW-0812">Transmembrane</keyword>
<reference evidence="3 4" key="1">
    <citation type="submission" date="2015-12" db="EMBL/GenBank/DDBJ databases">
        <title>Complete genome of Roseateles depolymerans KCTC 42856.</title>
        <authorList>
            <person name="Kim K.M."/>
        </authorList>
    </citation>
    <scope>NUCLEOTIDE SEQUENCE [LARGE SCALE GENOMIC DNA]</scope>
    <source>
        <strain evidence="3 4">KCTC 42856</strain>
    </source>
</reference>
<feature type="region of interest" description="Disordered" evidence="1">
    <location>
        <begin position="80"/>
        <end position="109"/>
    </location>
</feature>
<evidence type="ECO:0000256" key="2">
    <source>
        <dbReference type="SAM" id="Phobius"/>
    </source>
</evidence>
<dbReference type="STRING" id="76731.RD2015_2006"/>
<evidence type="ECO:0000256" key="1">
    <source>
        <dbReference type="SAM" id="MobiDB-lite"/>
    </source>
</evidence>
<dbReference type="KEGG" id="rdp:RD2015_2006"/>
<evidence type="ECO:0000313" key="3">
    <source>
        <dbReference type="EMBL" id="ALV06482.1"/>
    </source>
</evidence>
<evidence type="ECO:0000313" key="4">
    <source>
        <dbReference type="Proteomes" id="UP000060699"/>
    </source>
</evidence>
<dbReference type="OrthoDB" id="8781725at2"/>
<name>A0A0U3LJ87_9BURK</name>
<dbReference type="AlphaFoldDB" id="A0A0U3LJ87"/>
<sequence>MQTRLTTLETKWDTVVPTLATREDLLALEGRLRDDMQHRFIDLQRWMDSALQRWVLIALAVMSIGGGAGLVLTKRWTGPVSSPMSLSVEQPADTSQPAPAPAPADVAAGAGLVVPQADAAAGQDAENPA</sequence>
<proteinExistence type="predicted"/>
<dbReference type="RefSeq" id="WP_058934756.1">
    <property type="nucleotide sequence ID" value="NZ_CP013729.1"/>
</dbReference>
<accession>A0A0U3LJ87</accession>
<feature type="compositionally biased region" description="Polar residues" evidence="1">
    <location>
        <begin position="80"/>
        <end position="96"/>
    </location>
</feature>